<dbReference type="Pfam" id="PF13385">
    <property type="entry name" value="Laminin_G_3"/>
    <property type="match status" value="1"/>
</dbReference>
<evidence type="ECO:0000313" key="5">
    <source>
        <dbReference type="EMBL" id="OGG37969.1"/>
    </source>
</evidence>
<accession>A0A1F6BM10</accession>
<dbReference type="SMART" id="SM00560">
    <property type="entry name" value="LamGL"/>
    <property type="match status" value="1"/>
</dbReference>
<organism evidence="5 6">
    <name type="scientific">Candidatus Jorgensenbacteria bacterium GWC1_48_12</name>
    <dbReference type="NCBI Taxonomy" id="1798469"/>
    <lineage>
        <taxon>Bacteria</taxon>
        <taxon>Candidatus Joergenseniibacteriota</taxon>
    </lineage>
</organism>
<evidence type="ECO:0000313" key="6">
    <source>
        <dbReference type="Proteomes" id="UP000179324"/>
    </source>
</evidence>
<proteinExistence type="predicted"/>
<evidence type="ECO:0000256" key="3">
    <source>
        <dbReference type="SAM" id="Phobius"/>
    </source>
</evidence>
<dbReference type="InterPro" id="IPR013320">
    <property type="entry name" value="ConA-like_dom_sf"/>
</dbReference>
<evidence type="ECO:0000256" key="1">
    <source>
        <dbReference type="ARBA" id="ARBA00022729"/>
    </source>
</evidence>
<gene>
    <name evidence="5" type="ORF">A2127_02330</name>
</gene>
<keyword evidence="2" id="KW-1015">Disulfide bond</keyword>
<evidence type="ECO:0000256" key="2">
    <source>
        <dbReference type="ARBA" id="ARBA00023157"/>
    </source>
</evidence>
<dbReference type="AlphaFoldDB" id="A0A1F6BM10"/>
<feature type="domain" description="LamG-like jellyroll fold" evidence="4">
    <location>
        <begin position="218"/>
        <end position="341"/>
    </location>
</feature>
<reference evidence="5 6" key="1">
    <citation type="journal article" date="2016" name="Nat. Commun.">
        <title>Thousands of microbial genomes shed light on interconnected biogeochemical processes in an aquifer system.</title>
        <authorList>
            <person name="Anantharaman K."/>
            <person name="Brown C.T."/>
            <person name="Hug L.A."/>
            <person name="Sharon I."/>
            <person name="Castelle C.J."/>
            <person name="Probst A.J."/>
            <person name="Thomas B.C."/>
            <person name="Singh A."/>
            <person name="Wilkins M.J."/>
            <person name="Karaoz U."/>
            <person name="Brodie E.L."/>
            <person name="Williams K.H."/>
            <person name="Hubbard S.S."/>
            <person name="Banfield J.F."/>
        </authorList>
    </citation>
    <scope>NUCLEOTIDE SEQUENCE [LARGE SCALE GENOMIC DNA]</scope>
</reference>
<dbReference type="InterPro" id="IPR012902">
    <property type="entry name" value="N_methyl_site"/>
</dbReference>
<dbReference type="NCBIfam" id="TIGR02532">
    <property type="entry name" value="IV_pilin_GFxxxE"/>
    <property type="match status" value="1"/>
</dbReference>
<dbReference type="Gene3D" id="2.60.120.200">
    <property type="match status" value="1"/>
</dbReference>
<comment type="caution">
    <text evidence="5">The sequence shown here is derived from an EMBL/GenBank/DDBJ whole genome shotgun (WGS) entry which is preliminary data.</text>
</comment>
<sequence length="351" mass="37617">MRNGFTLIEFLIAVAILVIVSGAGLIGLSRYKGGQDIELSMEEIISVVRDVQKRSITEQDGKQWGIRFVNASSSYEIWSGSSYASGTVDKLYSLRRNVILGNPSTSTVDTIFSAISGKLAETRIISLLNTRKDGIVGDIVMTERGTVTSRLEHGLVGYWHFDEATSTKAYDSSGFSITGTLTNGPTWQTSSNCKSGKCLSFDGTNDYVDLNASASYANTLTVTAWVFHNSASGWDDIVAGGCGSILFGFSSNVLNFGGQCNNPFNPITYATNINSAWHHVAGVYNGSTASLYVDGTLVNSASRSGSFSNFAPNIGASGDSAESFYGSIDEVRIYNRALSAAEVLNLYNDLK</sequence>
<keyword evidence="3" id="KW-0812">Transmembrane</keyword>
<dbReference type="Pfam" id="PF07963">
    <property type="entry name" value="N_methyl"/>
    <property type="match status" value="1"/>
</dbReference>
<evidence type="ECO:0000259" key="4">
    <source>
        <dbReference type="SMART" id="SM00560"/>
    </source>
</evidence>
<keyword evidence="1" id="KW-0732">Signal</keyword>
<dbReference type="SUPFAM" id="SSF49899">
    <property type="entry name" value="Concanavalin A-like lectins/glucanases"/>
    <property type="match status" value="1"/>
</dbReference>
<name>A0A1F6BM10_9BACT</name>
<dbReference type="InterPro" id="IPR006558">
    <property type="entry name" value="LamG-like"/>
</dbReference>
<dbReference type="EMBL" id="MFKI01000040">
    <property type="protein sequence ID" value="OGG37969.1"/>
    <property type="molecule type" value="Genomic_DNA"/>
</dbReference>
<protein>
    <recommendedName>
        <fullName evidence="4">LamG-like jellyroll fold domain-containing protein</fullName>
    </recommendedName>
</protein>
<feature type="transmembrane region" description="Helical" evidence="3">
    <location>
        <begin position="6"/>
        <end position="28"/>
    </location>
</feature>
<keyword evidence="3" id="KW-1133">Transmembrane helix</keyword>
<dbReference type="Proteomes" id="UP000179324">
    <property type="component" value="Unassembled WGS sequence"/>
</dbReference>
<keyword evidence="3" id="KW-0472">Membrane</keyword>